<accession>W4LQM1</accession>
<dbReference type="InterPro" id="IPR029068">
    <property type="entry name" value="Glyas_Bleomycin-R_OHBP_Dase"/>
</dbReference>
<evidence type="ECO:0000259" key="1">
    <source>
        <dbReference type="PROSITE" id="PS51819"/>
    </source>
</evidence>
<dbReference type="AlphaFoldDB" id="W4LQM1"/>
<comment type="caution">
    <text evidence="2">The sequence shown here is derived from an EMBL/GenBank/DDBJ whole genome shotgun (WGS) entry which is preliminary data.</text>
</comment>
<protein>
    <recommendedName>
        <fullName evidence="1">VOC domain-containing protein</fullName>
    </recommendedName>
</protein>
<keyword evidence="3" id="KW-1185">Reference proteome</keyword>
<gene>
    <name evidence="2" type="ORF">ETSY2_39825</name>
</gene>
<dbReference type="Gene3D" id="3.10.180.10">
    <property type="entry name" value="2,3-Dihydroxybiphenyl 1,2-Dioxygenase, domain 1"/>
    <property type="match status" value="1"/>
</dbReference>
<feature type="domain" description="VOC" evidence="1">
    <location>
        <begin position="1"/>
        <end position="115"/>
    </location>
</feature>
<evidence type="ECO:0000313" key="2">
    <source>
        <dbReference type="EMBL" id="ETX00031.1"/>
    </source>
</evidence>
<reference evidence="2 3" key="1">
    <citation type="journal article" date="2014" name="Nature">
        <title>An environmental bacterial taxon with a large and distinct metabolic repertoire.</title>
        <authorList>
            <person name="Wilson M.C."/>
            <person name="Mori T."/>
            <person name="Ruckert C."/>
            <person name="Uria A.R."/>
            <person name="Helf M.J."/>
            <person name="Takada K."/>
            <person name="Gernert C."/>
            <person name="Steffens U.A."/>
            <person name="Heycke N."/>
            <person name="Schmitt S."/>
            <person name="Rinke C."/>
            <person name="Helfrich E.J."/>
            <person name="Brachmann A.O."/>
            <person name="Gurgui C."/>
            <person name="Wakimoto T."/>
            <person name="Kracht M."/>
            <person name="Crusemann M."/>
            <person name="Hentschel U."/>
            <person name="Abe I."/>
            <person name="Matsunaga S."/>
            <person name="Kalinowski J."/>
            <person name="Takeyama H."/>
            <person name="Piel J."/>
        </authorList>
    </citation>
    <scope>NUCLEOTIDE SEQUENCE [LARGE SCALE GENOMIC DNA]</scope>
    <source>
        <strain evidence="3">TSY2</strain>
    </source>
</reference>
<dbReference type="Proteomes" id="UP000019140">
    <property type="component" value="Unassembled WGS sequence"/>
</dbReference>
<name>W4LQM1_9BACT</name>
<sequence>MTIHVHAYIAVTDMERGIEFYCRALGLRLRRRLHKDWAELEGASTPIFLLVRDRPADPIHYWTAHLDFLTDDLEAAANQACEAGAVLVRKVQERVWGRMANLMDPFDNPFDLIELASGGYDRIDYVDSER</sequence>
<dbReference type="PROSITE" id="PS51819">
    <property type="entry name" value="VOC"/>
    <property type="match status" value="1"/>
</dbReference>
<organism evidence="2 3">
    <name type="scientific">Candidatus Entotheonella gemina</name>
    <dbReference type="NCBI Taxonomy" id="1429439"/>
    <lineage>
        <taxon>Bacteria</taxon>
        <taxon>Pseudomonadati</taxon>
        <taxon>Nitrospinota/Tectimicrobiota group</taxon>
        <taxon>Candidatus Tectimicrobiota</taxon>
        <taxon>Candidatus Entotheonellia</taxon>
        <taxon>Candidatus Entotheonellales</taxon>
        <taxon>Candidatus Entotheonellaceae</taxon>
        <taxon>Candidatus Entotheonella</taxon>
    </lineage>
</organism>
<dbReference type="Pfam" id="PF18029">
    <property type="entry name" value="Glyoxalase_6"/>
    <property type="match status" value="1"/>
</dbReference>
<dbReference type="HOGENOM" id="CLU_1853996_0_0_7"/>
<dbReference type="InterPro" id="IPR037523">
    <property type="entry name" value="VOC_core"/>
</dbReference>
<evidence type="ECO:0000313" key="3">
    <source>
        <dbReference type="Proteomes" id="UP000019140"/>
    </source>
</evidence>
<proteinExistence type="predicted"/>
<dbReference type="InterPro" id="IPR041581">
    <property type="entry name" value="Glyoxalase_6"/>
</dbReference>
<dbReference type="SUPFAM" id="SSF54593">
    <property type="entry name" value="Glyoxalase/Bleomycin resistance protein/Dihydroxybiphenyl dioxygenase"/>
    <property type="match status" value="1"/>
</dbReference>
<dbReference type="EMBL" id="AZHX01001770">
    <property type="protein sequence ID" value="ETX00031.1"/>
    <property type="molecule type" value="Genomic_DNA"/>
</dbReference>